<gene>
    <name evidence="1" type="ORF">NE632_06550</name>
</gene>
<dbReference type="Gene3D" id="3.80.10.10">
    <property type="entry name" value="Ribonuclease Inhibitor"/>
    <property type="match status" value="1"/>
</dbReference>
<dbReference type="AlphaFoldDB" id="A0AAW5KHT6"/>
<dbReference type="InterPro" id="IPR026906">
    <property type="entry name" value="LRR_5"/>
</dbReference>
<proteinExistence type="predicted"/>
<dbReference type="PANTHER" id="PTHR45661:SF3">
    <property type="entry name" value="IG-LIKE DOMAIN-CONTAINING PROTEIN"/>
    <property type="match status" value="1"/>
</dbReference>
<dbReference type="InterPro" id="IPR032675">
    <property type="entry name" value="LRR_dom_sf"/>
</dbReference>
<organism evidence="1 2">
    <name type="scientific">Ruminococcus bicirculans</name>
    <name type="common">ex Wegman et al. 2014</name>
    <dbReference type="NCBI Taxonomy" id="1160721"/>
    <lineage>
        <taxon>Bacteria</taxon>
        <taxon>Bacillati</taxon>
        <taxon>Bacillota</taxon>
        <taxon>Clostridia</taxon>
        <taxon>Eubacteriales</taxon>
        <taxon>Oscillospiraceae</taxon>
        <taxon>Ruminococcus</taxon>
    </lineage>
</organism>
<dbReference type="RefSeq" id="WP_256321949.1">
    <property type="nucleotide sequence ID" value="NZ_JANGCN010000011.1"/>
</dbReference>
<sequence>MKSREWEYIFTKNGTIKLMKYHGAETDVSLPEFINGTAVTDISVNTFGDRKLRSLYISENIQFIEKGFFKYNYISKEITASAKSDRYYSADGVLYNRERTVLISCPKEREQVEMLPITLKIADYAFYKCRRLENVVMPRCLCEIGEYAFYKNVSLISVTLPWGLTFMGEGCLCGCEKLESTIIPANVEVINDYTFENCESLVNVQLPERLKIIGSHAFHQCKCLTDMILPPSLREIRDCAFYDCHKLKEIAVPNECIKISANAFFFCAELTVYYPEKSNYYIIEAARVSCLKEKCRKLYPKRKFTKKEEKEAFVNVDPNPSFQLAYDVSDQYIYITDVYDSDRSAKKRIRKELFGKSVFISTEDMEE</sequence>
<dbReference type="Proteomes" id="UP001206236">
    <property type="component" value="Unassembled WGS sequence"/>
</dbReference>
<dbReference type="Pfam" id="PF13306">
    <property type="entry name" value="LRR_5"/>
    <property type="match status" value="2"/>
</dbReference>
<evidence type="ECO:0000313" key="2">
    <source>
        <dbReference type="Proteomes" id="UP001206236"/>
    </source>
</evidence>
<dbReference type="SUPFAM" id="SSF52058">
    <property type="entry name" value="L domain-like"/>
    <property type="match status" value="1"/>
</dbReference>
<dbReference type="EMBL" id="JANGCN010000011">
    <property type="protein sequence ID" value="MCQ5152965.1"/>
    <property type="molecule type" value="Genomic_DNA"/>
</dbReference>
<protein>
    <submittedName>
        <fullName evidence="1">Leucine-rich repeat domain-containing protein</fullName>
    </submittedName>
</protein>
<accession>A0AAW5KHT6</accession>
<evidence type="ECO:0000313" key="1">
    <source>
        <dbReference type="EMBL" id="MCQ5152965.1"/>
    </source>
</evidence>
<name>A0AAW5KHT6_9FIRM</name>
<dbReference type="PANTHER" id="PTHR45661">
    <property type="entry name" value="SURFACE ANTIGEN"/>
    <property type="match status" value="1"/>
</dbReference>
<reference evidence="1" key="1">
    <citation type="submission" date="2022-06" db="EMBL/GenBank/DDBJ databases">
        <title>Isolation of gut microbiota from human fecal samples.</title>
        <authorList>
            <person name="Pamer E.G."/>
            <person name="Barat B."/>
            <person name="Waligurski E."/>
            <person name="Medina S."/>
            <person name="Paddock L."/>
            <person name="Mostad J."/>
        </authorList>
    </citation>
    <scope>NUCLEOTIDE SEQUENCE</scope>
    <source>
        <strain evidence="1">DFI.5.57</strain>
    </source>
</reference>
<comment type="caution">
    <text evidence="1">The sequence shown here is derived from an EMBL/GenBank/DDBJ whole genome shotgun (WGS) entry which is preliminary data.</text>
</comment>
<dbReference type="InterPro" id="IPR053139">
    <property type="entry name" value="Surface_bspA-like"/>
</dbReference>